<protein>
    <recommendedName>
        <fullName evidence="2">DUF4328 domain-containing protein</fullName>
    </recommendedName>
</protein>
<evidence type="ECO:0000313" key="3">
    <source>
        <dbReference type="EMBL" id="MBB4944753.1"/>
    </source>
</evidence>
<keyword evidence="1" id="KW-0472">Membrane</keyword>
<name>A0A7W7S7K6_9ACTN</name>
<keyword evidence="1" id="KW-1133">Transmembrane helix</keyword>
<accession>A0A7W7S7K6</accession>
<dbReference type="Pfam" id="PF14219">
    <property type="entry name" value="DUF4328"/>
    <property type="match status" value="1"/>
</dbReference>
<evidence type="ECO:0000313" key="4">
    <source>
        <dbReference type="Proteomes" id="UP000573327"/>
    </source>
</evidence>
<sequence length="231" mass="23563">MSCNNCGRPGPVGAYCAYCTAPAISRRRVGGPATGITVLAVLALLLLAAAVVNRWWNGGQNSWDGESLLAGPSAREHGETLAAIGLGLVGAALLCGSAIGITFLVWLNRARHNLALIPGADPQWAPGWTVGAWFIPLGSFVLGPMVVGDVSRATYAGRPGRAPAGLLTFVWLLLWGPGLAAVGFGSVAEFNDADGFLPLALGGLAAAVVAIACLLGTVGSVTRVQRRLLGV</sequence>
<feature type="transmembrane region" description="Helical" evidence="1">
    <location>
        <begin position="81"/>
        <end position="107"/>
    </location>
</feature>
<keyword evidence="1" id="KW-0812">Transmembrane</keyword>
<keyword evidence="4" id="KW-1185">Reference proteome</keyword>
<dbReference type="Proteomes" id="UP000573327">
    <property type="component" value="Unassembled WGS sequence"/>
</dbReference>
<feature type="transmembrane region" description="Helical" evidence="1">
    <location>
        <begin position="162"/>
        <end position="184"/>
    </location>
</feature>
<feature type="transmembrane region" description="Helical" evidence="1">
    <location>
        <begin position="196"/>
        <end position="218"/>
    </location>
</feature>
<feature type="domain" description="DUF4328" evidence="2">
    <location>
        <begin position="85"/>
        <end position="225"/>
    </location>
</feature>
<organism evidence="3 4">
    <name type="scientific">Kitasatospora gansuensis</name>
    <dbReference type="NCBI Taxonomy" id="258050"/>
    <lineage>
        <taxon>Bacteria</taxon>
        <taxon>Bacillati</taxon>
        <taxon>Actinomycetota</taxon>
        <taxon>Actinomycetes</taxon>
        <taxon>Kitasatosporales</taxon>
        <taxon>Streptomycetaceae</taxon>
        <taxon>Kitasatospora</taxon>
    </lineage>
</organism>
<evidence type="ECO:0000259" key="2">
    <source>
        <dbReference type="Pfam" id="PF14219"/>
    </source>
</evidence>
<gene>
    <name evidence="3" type="ORF">F4556_000288</name>
</gene>
<dbReference type="RefSeq" id="WP_184910922.1">
    <property type="nucleotide sequence ID" value="NZ_JACHJR010000001.1"/>
</dbReference>
<dbReference type="EMBL" id="JACHJR010000001">
    <property type="protein sequence ID" value="MBB4944753.1"/>
    <property type="molecule type" value="Genomic_DNA"/>
</dbReference>
<dbReference type="InterPro" id="IPR025565">
    <property type="entry name" value="DUF4328"/>
</dbReference>
<evidence type="ECO:0000256" key="1">
    <source>
        <dbReference type="SAM" id="Phobius"/>
    </source>
</evidence>
<comment type="caution">
    <text evidence="3">The sequence shown here is derived from an EMBL/GenBank/DDBJ whole genome shotgun (WGS) entry which is preliminary data.</text>
</comment>
<reference evidence="3 4" key="1">
    <citation type="submission" date="2020-08" db="EMBL/GenBank/DDBJ databases">
        <title>Sequencing the genomes of 1000 actinobacteria strains.</title>
        <authorList>
            <person name="Klenk H.-P."/>
        </authorList>
    </citation>
    <scope>NUCLEOTIDE SEQUENCE [LARGE SCALE GENOMIC DNA]</scope>
    <source>
        <strain evidence="3 4">DSM 44786</strain>
    </source>
</reference>
<proteinExistence type="predicted"/>
<feature type="transmembrane region" description="Helical" evidence="1">
    <location>
        <begin position="33"/>
        <end position="52"/>
    </location>
</feature>
<dbReference type="AlphaFoldDB" id="A0A7W7S7K6"/>